<dbReference type="GO" id="GO:0008757">
    <property type="term" value="F:S-adenosylmethionine-dependent methyltransferase activity"/>
    <property type="evidence" value="ECO:0007669"/>
    <property type="project" value="InterPro"/>
</dbReference>
<dbReference type="FunFam" id="3.40.50.150:FF:000311">
    <property type="entry name" value="Methyltransferase protein 13"/>
    <property type="match status" value="1"/>
</dbReference>
<keyword evidence="3" id="KW-0808">Transferase</keyword>
<proteinExistence type="inferred from homology"/>
<name>A0AAD2D5S0_EUPCR</name>
<comment type="similarity">
    <text evidence="1">Belongs to the methyltransferase superfamily.</text>
</comment>
<dbReference type="InterPro" id="IPR051419">
    <property type="entry name" value="Lys/N-term_MeTrsfase_sf"/>
</dbReference>
<gene>
    <name evidence="5" type="ORF">ECRASSUSDP1_LOCUS22054</name>
</gene>
<dbReference type="SUPFAM" id="SSF53335">
    <property type="entry name" value="S-adenosyl-L-methionine-dependent methyltransferases"/>
    <property type="match status" value="1"/>
</dbReference>
<dbReference type="InterPro" id="IPR029063">
    <property type="entry name" value="SAM-dependent_MTases_sf"/>
</dbReference>
<evidence type="ECO:0000256" key="3">
    <source>
        <dbReference type="ARBA" id="ARBA00022679"/>
    </source>
</evidence>
<dbReference type="Proteomes" id="UP001295684">
    <property type="component" value="Unassembled WGS sequence"/>
</dbReference>
<dbReference type="EMBL" id="CAMPGE010022583">
    <property type="protein sequence ID" value="CAI2380618.1"/>
    <property type="molecule type" value="Genomic_DNA"/>
</dbReference>
<dbReference type="InterPro" id="IPR013216">
    <property type="entry name" value="Methyltransf_11"/>
</dbReference>
<evidence type="ECO:0000256" key="1">
    <source>
        <dbReference type="ARBA" id="ARBA00008361"/>
    </source>
</evidence>
<evidence type="ECO:0000256" key="2">
    <source>
        <dbReference type="ARBA" id="ARBA00022603"/>
    </source>
</evidence>
<protein>
    <recommendedName>
        <fullName evidence="4">Methyltransferase type 11 domain-containing protein</fullName>
    </recommendedName>
</protein>
<dbReference type="CDD" id="cd02440">
    <property type="entry name" value="AdoMet_MTases"/>
    <property type="match status" value="1"/>
</dbReference>
<comment type="caution">
    <text evidence="5">The sequence shown here is derived from an EMBL/GenBank/DDBJ whole genome shotgun (WGS) entry which is preliminary data.</text>
</comment>
<evidence type="ECO:0000313" key="5">
    <source>
        <dbReference type="EMBL" id="CAI2380618.1"/>
    </source>
</evidence>
<dbReference type="PANTHER" id="PTHR12176">
    <property type="entry name" value="SAM-DEPENDENT METHYLTRANSFERASE SUPERFAMILY PROTEIN"/>
    <property type="match status" value="1"/>
</dbReference>
<dbReference type="GO" id="GO:0032259">
    <property type="term" value="P:methylation"/>
    <property type="evidence" value="ECO:0007669"/>
    <property type="project" value="UniProtKB-KW"/>
</dbReference>
<dbReference type="PANTHER" id="PTHR12176:SF79">
    <property type="entry name" value="METHYLTRANSFERASE TYPE 11 DOMAIN-CONTAINING PROTEIN"/>
    <property type="match status" value="1"/>
</dbReference>
<accession>A0AAD2D5S0</accession>
<evidence type="ECO:0000259" key="4">
    <source>
        <dbReference type="Pfam" id="PF08241"/>
    </source>
</evidence>
<dbReference type="Gene3D" id="3.40.50.150">
    <property type="entry name" value="Vaccinia Virus protein VP39"/>
    <property type="match status" value="1"/>
</dbReference>
<evidence type="ECO:0000313" key="6">
    <source>
        <dbReference type="Proteomes" id="UP001295684"/>
    </source>
</evidence>
<keyword evidence="2" id="KW-0489">Methyltransferase</keyword>
<dbReference type="AlphaFoldDB" id="A0AAD2D5S0"/>
<reference evidence="5" key="1">
    <citation type="submission" date="2023-07" db="EMBL/GenBank/DDBJ databases">
        <authorList>
            <consortium name="AG Swart"/>
            <person name="Singh M."/>
            <person name="Singh A."/>
            <person name="Seah K."/>
            <person name="Emmerich C."/>
        </authorList>
    </citation>
    <scope>NUCLEOTIDE SEQUENCE</scope>
    <source>
        <strain evidence="5">DP1</strain>
    </source>
</reference>
<organism evidence="5 6">
    <name type="scientific">Euplotes crassus</name>
    <dbReference type="NCBI Taxonomy" id="5936"/>
    <lineage>
        <taxon>Eukaryota</taxon>
        <taxon>Sar</taxon>
        <taxon>Alveolata</taxon>
        <taxon>Ciliophora</taxon>
        <taxon>Intramacronucleata</taxon>
        <taxon>Spirotrichea</taxon>
        <taxon>Hypotrichia</taxon>
        <taxon>Euplotida</taxon>
        <taxon>Euplotidae</taxon>
        <taxon>Moneuplotes</taxon>
    </lineage>
</organism>
<sequence length="212" mass="24548">MAQYGKPEYWEDRYQRDTEAFDWYQRYAGVKDIVTQYISQNHQILNIGCGNSRMSEEMYEEGFEHITNIDISFTVIKAMAEEYEAKCPNMSYKQMDVRSLQFDQGTFDCVVDKGTFDSILCGDGSGPNSEQTLNEIYRVLSPTGVFICISYAIPDTRESYFRNNAFDWELHTHKVAKPTISTSAIVSSEDKDPKNYHYIYVMRKTVGKKSED</sequence>
<feature type="domain" description="Methyltransferase type 11" evidence="4">
    <location>
        <begin position="45"/>
        <end position="148"/>
    </location>
</feature>
<keyword evidence="6" id="KW-1185">Reference proteome</keyword>
<dbReference type="Pfam" id="PF08241">
    <property type="entry name" value="Methyltransf_11"/>
    <property type="match status" value="1"/>
</dbReference>